<dbReference type="OrthoDB" id="9792579at2"/>
<dbReference type="RefSeq" id="WP_131987859.1">
    <property type="nucleotide sequence ID" value="NZ_SMKL01000087.1"/>
</dbReference>
<dbReference type="PANTHER" id="PTHR43370:SF1">
    <property type="entry name" value="GUANOSINE ABC TRANSPORTER PERMEASE PROTEIN NUPQ"/>
    <property type="match status" value="1"/>
</dbReference>
<feature type="transmembrane region" description="Helical" evidence="6">
    <location>
        <begin position="183"/>
        <end position="206"/>
    </location>
</feature>
<keyword evidence="4 6" id="KW-1133">Transmembrane helix</keyword>
<evidence type="ECO:0000256" key="6">
    <source>
        <dbReference type="SAM" id="Phobius"/>
    </source>
</evidence>
<evidence type="ECO:0000256" key="3">
    <source>
        <dbReference type="ARBA" id="ARBA00022692"/>
    </source>
</evidence>
<feature type="transmembrane region" description="Helical" evidence="6">
    <location>
        <begin position="271"/>
        <end position="288"/>
    </location>
</feature>
<dbReference type="Proteomes" id="UP000295621">
    <property type="component" value="Unassembled WGS sequence"/>
</dbReference>
<feature type="transmembrane region" description="Helical" evidence="6">
    <location>
        <begin position="29"/>
        <end position="46"/>
    </location>
</feature>
<dbReference type="CDD" id="cd06580">
    <property type="entry name" value="TM_PBP1_transp_TpRbsC_like"/>
    <property type="match status" value="1"/>
</dbReference>
<dbReference type="Pfam" id="PF02653">
    <property type="entry name" value="BPD_transp_2"/>
    <property type="match status" value="1"/>
</dbReference>
<evidence type="ECO:0000256" key="5">
    <source>
        <dbReference type="ARBA" id="ARBA00023136"/>
    </source>
</evidence>
<keyword evidence="3 6" id="KW-0812">Transmembrane</keyword>
<evidence type="ECO:0000256" key="2">
    <source>
        <dbReference type="ARBA" id="ARBA00022475"/>
    </source>
</evidence>
<feature type="transmembrane region" description="Helical" evidence="6">
    <location>
        <begin position="157"/>
        <end position="177"/>
    </location>
</feature>
<organism evidence="7 8">
    <name type="scientific">Jiangella ureilytica</name>
    <dbReference type="NCBI Taxonomy" id="2530374"/>
    <lineage>
        <taxon>Bacteria</taxon>
        <taxon>Bacillati</taxon>
        <taxon>Actinomycetota</taxon>
        <taxon>Actinomycetes</taxon>
        <taxon>Jiangellales</taxon>
        <taxon>Jiangellaceae</taxon>
        <taxon>Jiangella</taxon>
    </lineage>
</organism>
<proteinExistence type="predicted"/>
<comment type="caution">
    <text evidence="7">The sequence shown here is derived from an EMBL/GenBank/DDBJ whole genome shotgun (WGS) entry which is preliminary data.</text>
</comment>
<keyword evidence="2" id="KW-1003">Cell membrane</keyword>
<accession>A0A4R4RCJ9</accession>
<evidence type="ECO:0000256" key="1">
    <source>
        <dbReference type="ARBA" id="ARBA00004651"/>
    </source>
</evidence>
<dbReference type="PANTHER" id="PTHR43370">
    <property type="entry name" value="SUGAR ABC TRANSPORTER INTEGRAL MEMBRANE PROTEIN-RELATED"/>
    <property type="match status" value="1"/>
</dbReference>
<dbReference type="AlphaFoldDB" id="A0A4R4RCJ9"/>
<feature type="transmembrane region" description="Helical" evidence="6">
    <location>
        <begin position="321"/>
        <end position="341"/>
    </location>
</feature>
<dbReference type="GO" id="GO:0005886">
    <property type="term" value="C:plasma membrane"/>
    <property type="evidence" value="ECO:0007669"/>
    <property type="project" value="UniProtKB-SubCell"/>
</dbReference>
<protein>
    <submittedName>
        <fullName evidence="7">ABC transporter permease</fullName>
    </submittedName>
</protein>
<keyword evidence="5 6" id="KW-0472">Membrane</keyword>
<feature type="transmembrane region" description="Helical" evidence="6">
    <location>
        <begin position="397"/>
        <end position="417"/>
    </location>
</feature>
<feature type="transmembrane region" description="Helical" evidence="6">
    <location>
        <begin position="101"/>
        <end position="122"/>
    </location>
</feature>
<comment type="subcellular location">
    <subcellularLocation>
        <location evidence="1">Cell membrane</location>
        <topology evidence="1">Multi-pass membrane protein</topology>
    </subcellularLocation>
</comment>
<dbReference type="GO" id="GO:0022857">
    <property type="term" value="F:transmembrane transporter activity"/>
    <property type="evidence" value="ECO:0007669"/>
    <property type="project" value="InterPro"/>
</dbReference>
<dbReference type="InterPro" id="IPR001851">
    <property type="entry name" value="ABC_transp_permease"/>
</dbReference>
<name>A0A4R4RCJ9_9ACTN</name>
<gene>
    <name evidence="7" type="ORF">E1212_25870</name>
</gene>
<evidence type="ECO:0000313" key="7">
    <source>
        <dbReference type="EMBL" id="TDC46867.1"/>
    </source>
</evidence>
<keyword evidence="8" id="KW-1185">Reference proteome</keyword>
<reference evidence="7 8" key="1">
    <citation type="submission" date="2019-02" db="EMBL/GenBank/DDBJ databases">
        <title>Draft genome sequences of novel Actinobacteria.</title>
        <authorList>
            <person name="Sahin N."/>
            <person name="Ay H."/>
            <person name="Saygin H."/>
        </authorList>
    </citation>
    <scope>NUCLEOTIDE SEQUENCE [LARGE SCALE GENOMIC DNA]</scope>
    <source>
        <strain evidence="7 8">KC603</strain>
    </source>
</reference>
<dbReference type="EMBL" id="SMKL01000087">
    <property type="protein sequence ID" value="TDC46867.1"/>
    <property type="molecule type" value="Genomic_DNA"/>
</dbReference>
<sequence>MSAPTVQAPPPAAVAPEELALRPSWKTPIAFAVLALVALVAFGILGESGQTSTFGISTGSDAWQIDPLALSSQPVALGLSLVCVVIAAYSAWLVRESQAVPVWLTVLFAIAFVLAFLVWAVAGEQISFTSLLQGALALSVPLVFGALSGVLCERAGVINIAIEGQLLAGAFLSAVVATLTGNLYVGLIAAIVAGLMVAFVLAVFAITYIVNQIIVGVVLNVLVIGVTNFLYGQLLAPEAATWNSPGTLPRVEIPLLNEIPVIGPVLFEQTIVVYAMYVTVILVHIALFRTRWGLRVRAVGEHPKAADTLGIRVNSVRFRNVLLGGAVAGLGGAFFTLGNVGAFSREMSAGQGFIALAAMIFGRWSPLGALGAALLFGFANNLQSVLGIIGTPIPSEFMLMLPYILTIFAVAGLVGRVRAPAADGEPYVKS</sequence>
<feature type="transmembrane region" description="Helical" evidence="6">
    <location>
        <begin position="75"/>
        <end position="94"/>
    </location>
</feature>
<feature type="transmembrane region" description="Helical" evidence="6">
    <location>
        <begin position="213"/>
        <end position="231"/>
    </location>
</feature>
<evidence type="ECO:0000256" key="4">
    <source>
        <dbReference type="ARBA" id="ARBA00022989"/>
    </source>
</evidence>
<evidence type="ECO:0000313" key="8">
    <source>
        <dbReference type="Proteomes" id="UP000295621"/>
    </source>
</evidence>
<feature type="transmembrane region" description="Helical" evidence="6">
    <location>
        <begin position="128"/>
        <end position="150"/>
    </location>
</feature>